<accession>A0A0E9X9S1</accession>
<protein>
    <submittedName>
        <fullName evidence="1">Uncharacterized protein</fullName>
    </submittedName>
</protein>
<reference evidence="1" key="2">
    <citation type="journal article" date="2015" name="Fish Shellfish Immunol.">
        <title>Early steps in the European eel (Anguilla anguilla)-Vibrio vulnificus interaction in the gills: Role of the RtxA13 toxin.</title>
        <authorList>
            <person name="Callol A."/>
            <person name="Pajuelo D."/>
            <person name="Ebbesson L."/>
            <person name="Teles M."/>
            <person name="MacKenzie S."/>
            <person name="Amaro C."/>
        </authorList>
    </citation>
    <scope>NUCLEOTIDE SEQUENCE</scope>
</reference>
<proteinExistence type="predicted"/>
<evidence type="ECO:0000313" key="1">
    <source>
        <dbReference type="EMBL" id="JAH99497.1"/>
    </source>
</evidence>
<name>A0A0E9X9S1_ANGAN</name>
<dbReference type="AlphaFoldDB" id="A0A0E9X9S1"/>
<reference evidence="1" key="1">
    <citation type="submission" date="2014-11" db="EMBL/GenBank/DDBJ databases">
        <authorList>
            <person name="Amaro Gonzalez C."/>
        </authorList>
    </citation>
    <scope>NUCLEOTIDE SEQUENCE</scope>
</reference>
<dbReference type="EMBL" id="GBXM01009080">
    <property type="protein sequence ID" value="JAH99497.1"/>
    <property type="molecule type" value="Transcribed_RNA"/>
</dbReference>
<sequence length="56" mass="6013">MLGTGLPVVQEFDPSSLSISLTSFHVDVEIFIFGELCFVLASLKKSVTMKCACVCA</sequence>
<organism evidence="1">
    <name type="scientific">Anguilla anguilla</name>
    <name type="common">European freshwater eel</name>
    <name type="synonym">Muraena anguilla</name>
    <dbReference type="NCBI Taxonomy" id="7936"/>
    <lineage>
        <taxon>Eukaryota</taxon>
        <taxon>Metazoa</taxon>
        <taxon>Chordata</taxon>
        <taxon>Craniata</taxon>
        <taxon>Vertebrata</taxon>
        <taxon>Euteleostomi</taxon>
        <taxon>Actinopterygii</taxon>
        <taxon>Neopterygii</taxon>
        <taxon>Teleostei</taxon>
        <taxon>Anguilliformes</taxon>
        <taxon>Anguillidae</taxon>
        <taxon>Anguilla</taxon>
    </lineage>
</organism>